<sequence length="53" mass="6126">MQAAGEKFLKFVDKKYLISMFPKRIGQSISNGKHNTRIFTVAVATNNFKEAWY</sequence>
<evidence type="ECO:0000313" key="1">
    <source>
        <dbReference type="EMBL" id="QNF33765.1"/>
    </source>
</evidence>
<gene>
    <name evidence="1" type="ORF">HUW51_13935</name>
</gene>
<dbReference type="Proteomes" id="UP000515237">
    <property type="component" value="Chromosome"/>
</dbReference>
<evidence type="ECO:0000313" key="2">
    <source>
        <dbReference type="Proteomes" id="UP000515237"/>
    </source>
</evidence>
<keyword evidence="2" id="KW-1185">Reference proteome</keyword>
<accession>A0A7G7G9D1</accession>
<proteinExistence type="predicted"/>
<dbReference type="EMBL" id="CP055156">
    <property type="protein sequence ID" value="QNF33765.1"/>
    <property type="molecule type" value="Genomic_DNA"/>
</dbReference>
<dbReference type="AlphaFoldDB" id="A0A7G7G9D1"/>
<organism evidence="1 2">
    <name type="scientific">Adhaeribacter swui</name>
    <dbReference type="NCBI Taxonomy" id="2086471"/>
    <lineage>
        <taxon>Bacteria</taxon>
        <taxon>Pseudomonadati</taxon>
        <taxon>Bacteroidota</taxon>
        <taxon>Cytophagia</taxon>
        <taxon>Cytophagales</taxon>
        <taxon>Hymenobacteraceae</taxon>
        <taxon>Adhaeribacter</taxon>
    </lineage>
</organism>
<protein>
    <submittedName>
        <fullName evidence="1">Uncharacterized protein</fullName>
    </submittedName>
</protein>
<dbReference type="KEGG" id="aswu:HUW51_13935"/>
<reference evidence="1 2" key="1">
    <citation type="journal article" date="2018" name="Int. J. Syst. Evol. Microbiol.">
        <title>Adhaeribacter swui sp. nov., isolated from wet mud.</title>
        <authorList>
            <person name="Kim D.U."/>
            <person name="Kim K.W."/>
            <person name="Kang M.S."/>
            <person name="Kim J.Y."/>
            <person name="Jang J.H."/>
            <person name="Kim M.K."/>
        </authorList>
    </citation>
    <scope>NUCLEOTIDE SEQUENCE [LARGE SCALE GENOMIC DNA]</scope>
    <source>
        <strain evidence="1 2">KCTC 52873</strain>
    </source>
</reference>
<name>A0A7G7G9D1_9BACT</name>